<dbReference type="Gene3D" id="1.25.40.90">
    <property type="match status" value="1"/>
</dbReference>
<evidence type="ECO:0000256" key="4">
    <source>
        <dbReference type="ARBA" id="ARBA00023329"/>
    </source>
</evidence>
<evidence type="ECO:0000256" key="1">
    <source>
        <dbReference type="ARBA" id="ARBA00004132"/>
    </source>
</evidence>
<proteinExistence type="predicted"/>
<evidence type="ECO:0000313" key="7">
    <source>
        <dbReference type="RefSeq" id="XP_010491709.1"/>
    </source>
</evidence>
<keyword evidence="6" id="KW-1185">Reference proteome</keyword>
<dbReference type="Pfam" id="PF07651">
    <property type="entry name" value="ANTH"/>
    <property type="match status" value="1"/>
</dbReference>
<reference evidence="7" key="2">
    <citation type="submission" date="2025-08" db="UniProtKB">
        <authorList>
            <consortium name="RefSeq"/>
        </authorList>
    </citation>
    <scope>IDENTIFICATION</scope>
    <source>
        <tissue evidence="7">Leaf</tissue>
    </source>
</reference>
<dbReference type="GeneID" id="104769244"/>
<dbReference type="PROSITE" id="PS50942">
    <property type="entry name" value="ENTH"/>
    <property type="match status" value="1"/>
</dbReference>
<dbReference type="InterPro" id="IPR013809">
    <property type="entry name" value="ENTH"/>
</dbReference>
<evidence type="ECO:0000256" key="2">
    <source>
        <dbReference type="ARBA" id="ARBA00004555"/>
    </source>
</evidence>
<evidence type="ECO:0000256" key="3">
    <source>
        <dbReference type="ARBA" id="ARBA00023034"/>
    </source>
</evidence>
<dbReference type="InterPro" id="IPR008942">
    <property type="entry name" value="ENTH_VHS"/>
</dbReference>
<evidence type="ECO:0000259" key="5">
    <source>
        <dbReference type="PROSITE" id="PS50942"/>
    </source>
</evidence>
<keyword evidence="3" id="KW-0333">Golgi apparatus</keyword>
<dbReference type="InterPro" id="IPR011417">
    <property type="entry name" value="ANTH_dom"/>
</dbReference>
<dbReference type="SMART" id="SM00273">
    <property type="entry name" value="ENTH"/>
    <property type="match status" value="1"/>
</dbReference>
<keyword evidence="4" id="KW-0968">Cytoplasmic vesicle</keyword>
<dbReference type="RefSeq" id="XP_010491709.1">
    <property type="nucleotide sequence ID" value="XM_010493407.2"/>
</dbReference>
<gene>
    <name evidence="7" type="primary">LOC104769244</name>
</gene>
<dbReference type="PANTHER" id="PTHR22951">
    <property type="entry name" value="CLATHRIN ASSEMBLY PROTEIN"/>
    <property type="match status" value="1"/>
</dbReference>
<dbReference type="SUPFAM" id="SSF48464">
    <property type="entry name" value="ENTH/VHS domain"/>
    <property type="match status" value="1"/>
</dbReference>
<comment type="subcellular location">
    <subcellularLocation>
        <location evidence="1">Cytoplasmic vesicle</location>
        <location evidence="1">Clathrin-coated vesicle</location>
    </subcellularLocation>
    <subcellularLocation>
        <location evidence="2">Golgi apparatus</location>
    </subcellularLocation>
</comment>
<dbReference type="PANTHER" id="PTHR22951:SF72">
    <property type="entry name" value="ENTH DOMAIN-CONTAINING PROTEIN"/>
    <property type="match status" value="1"/>
</dbReference>
<dbReference type="Proteomes" id="UP000694864">
    <property type="component" value="Chromosome 20"/>
</dbReference>
<protein>
    <submittedName>
        <fullName evidence="7">Clathrin assembly protein At5g10410 isoform X1</fullName>
    </submittedName>
</protein>
<feature type="domain" description="ENTH" evidence="5">
    <location>
        <begin position="27"/>
        <end position="157"/>
    </location>
</feature>
<name>A0ABM0XVS2_CAMSA</name>
<organism evidence="6 7">
    <name type="scientific">Camelina sativa</name>
    <name type="common">False flax</name>
    <name type="synonym">Myagrum sativum</name>
    <dbReference type="NCBI Taxonomy" id="90675"/>
    <lineage>
        <taxon>Eukaryota</taxon>
        <taxon>Viridiplantae</taxon>
        <taxon>Streptophyta</taxon>
        <taxon>Embryophyta</taxon>
        <taxon>Tracheophyta</taxon>
        <taxon>Spermatophyta</taxon>
        <taxon>Magnoliopsida</taxon>
        <taxon>eudicotyledons</taxon>
        <taxon>Gunneridae</taxon>
        <taxon>Pentapetalae</taxon>
        <taxon>rosids</taxon>
        <taxon>malvids</taxon>
        <taxon>Brassicales</taxon>
        <taxon>Brassicaceae</taxon>
        <taxon>Camelineae</taxon>
        <taxon>Camelina</taxon>
    </lineage>
</organism>
<reference evidence="6" key="1">
    <citation type="journal article" date="2014" name="Nat. Commun.">
        <title>The emerging biofuel crop Camelina sativa retains a highly undifferentiated hexaploid genome structure.</title>
        <authorList>
            <person name="Kagale S."/>
            <person name="Koh C."/>
            <person name="Nixon J."/>
            <person name="Bollina V."/>
            <person name="Clarke W.E."/>
            <person name="Tuteja R."/>
            <person name="Spillane C."/>
            <person name="Robinson S.J."/>
            <person name="Links M.G."/>
            <person name="Clarke C."/>
            <person name="Higgins E.E."/>
            <person name="Huebert T."/>
            <person name="Sharpe A.G."/>
            <person name="Parkin I.A."/>
        </authorList>
    </citation>
    <scope>NUCLEOTIDE SEQUENCE [LARGE SCALE GENOMIC DNA]</scope>
    <source>
        <strain evidence="6">cv. DH55</strain>
    </source>
</reference>
<evidence type="ECO:0000313" key="6">
    <source>
        <dbReference type="Proteomes" id="UP000694864"/>
    </source>
</evidence>
<sequence>MPEFKALLFGKVKDKASIGKARLVHSFSSNSVKNIHLALLKSTTHSHRKPPDSDYVSDVISYSNSRYAPAAFAAALWRIRVTKNAFVANKSLIVLHKLIKSSKDTFEGLDHRWNNLKLREFWDTSSSLAQELSQWVRWYGLYLDHQSCISKVLGSFPSFMESSKERAKEKDRVSSYKTGYIMNQTDFLVCLFEHVCTRPECPPMFQNKIVDEIRELVIQDYFAVMMLIVVRLQVLSERLIKPGVKPVGVSGLSLVLERLEECKESLSGFFWRYRRLAEDFWCLVEMLKAETAKDNKEIVEFVGSVQTTVKDDEEMVELTGSVQTEWVTFDDTETATHEVVPWDSEWVKFDDPNGLTNESVWLSLCT</sequence>
<dbReference type="InterPro" id="IPR045192">
    <property type="entry name" value="AP180-like"/>
</dbReference>
<accession>A0ABM0XVS2</accession>